<protein>
    <submittedName>
        <fullName evidence="2">E3 SUMO-protein ligase KIAA1586-like</fullName>
    </submittedName>
</protein>
<dbReference type="Proteomes" id="UP000478052">
    <property type="component" value="Unassembled WGS sequence"/>
</dbReference>
<reference evidence="2 3" key="1">
    <citation type="submission" date="2019-08" db="EMBL/GenBank/DDBJ databases">
        <title>Whole genome of Aphis craccivora.</title>
        <authorList>
            <person name="Voronova N.V."/>
            <person name="Shulinski R.S."/>
            <person name="Bandarenka Y.V."/>
            <person name="Zhorov D.G."/>
            <person name="Warner D."/>
        </authorList>
    </citation>
    <scope>NUCLEOTIDE SEQUENCE [LARGE SCALE GENOMIC DNA]</scope>
    <source>
        <strain evidence="2">180601</strain>
        <tissue evidence="2">Whole Body</tissue>
    </source>
</reference>
<comment type="caution">
    <text evidence="2">The sequence shown here is derived from an EMBL/GenBank/DDBJ whole genome shotgun (WGS) entry which is preliminary data.</text>
</comment>
<name>A0A6G0Y1B4_APHCR</name>
<dbReference type="PANTHER" id="PTHR46880">
    <property type="entry name" value="RAS-ASSOCIATING DOMAIN-CONTAINING PROTEIN"/>
    <property type="match status" value="1"/>
</dbReference>
<evidence type="ECO:0000256" key="1">
    <source>
        <dbReference type="SAM" id="MobiDB-lite"/>
    </source>
</evidence>
<dbReference type="AlphaFoldDB" id="A0A6G0Y1B4"/>
<sequence length="622" mass="71352">MDSWLKTGSLLERKRKSENNKNPPNKIKKNNDIILPETSKTTDNVTLVSPSSSNSNIESKKWPMVWNESQWIEFKEKYPWIVSADGNLGCNICSSITCLGASKKERLRISNEWSNGLIEASGKDRTSQLSNLCIKIKKHYESEGHQLADKINKERKEKSIQVSMQKSIVDHEQTTIKVFRTAYYIAMQNRSFSDHDDLIKLQEINGVNLGKLLHSRYSATNIINHISNIMRKQLISKIITLNSKLSILIDESTSLSNKTTLVVYLKTYLGGNNPEYVFLDLCELQSQDAEQIEKQLLNTLKSNGLHEKYLQKNWVAIATDGASVMVGKNSGVVTRLREKYPKLFTWHCFNHRLELSVSDTIKDVRGIDHFKCFIDKLYSLYNQSPKHSRALESCCQDLKLQFNKIGRVLSIRWVSSSLRTVRSVWKSFAALHSHFKNSCDDQSNDKNTIAVFIGLKKRLESPEFILDLGIMNDVLQELSMLSNELQSRTITLPKVEQSIKRTIRIIESFKQEPGEYTQIALNAKSKLLFNEIELVPNKKIVAINQNQFIQSIVDRMTTQLCSRSEDENYQLLSDISALDLNNIKTGSSGSIRYGELELRRICRRFDVDEIQAIPRIKSLYRK</sequence>
<keyword evidence="3" id="KW-1185">Reference proteome</keyword>
<evidence type="ECO:0000313" key="2">
    <source>
        <dbReference type="EMBL" id="KAF0747320.1"/>
    </source>
</evidence>
<dbReference type="EMBL" id="VUJU01006886">
    <property type="protein sequence ID" value="KAF0747320.1"/>
    <property type="molecule type" value="Genomic_DNA"/>
</dbReference>
<accession>A0A6G0Y1B4</accession>
<feature type="region of interest" description="Disordered" evidence="1">
    <location>
        <begin position="1"/>
        <end position="32"/>
    </location>
</feature>
<organism evidence="2 3">
    <name type="scientific">Aphis craccivora</name>
    <name type="common">Cowpea aphid</name>
    <dbReference type="NCBI Taxonomy" id="307492"/>
    <lineage>
        <taxon>Eukaryota</taxon>
        <taxon>Metazoa</taxon>
        <taxon>Ecdysozoa</taxon>
        <taxon>Arthropoda</taxon>
        <taxon>Hexapoda</taxon>
        <taxon>Insecta</taxon>
        <taxon>Pterygota</taxon>
        <taxon>Neoptera</taxon>
        <taxon>Paraneoptera</taxon>
        <taxon>Hemiptera</taxon>
        <taxon>Sternorrhyncha</taxon>
        <taxon>Aphidomorpha</taxon>
        <taxon>Aphidoidea</taxon>
        <taxon>Aphididae</taxon>
        <taxon>Aphidini</taxon>
        <taxon>Aphis</taxon>
        <taxon>Aphis</taxon>
    </lineage>
</organism>
<gene>
    <name evidence="2" type="ORF">FWK35_00025268</name>
</gene>
<dbReference type="OrthoDB" id="6599966at2759"/>
<keyword evidence="2" id="KW-0436">Ligase</keyword>
<evidence type="ECO:0000313" key="3">
    <source>
        <dbReference type="Proteomes" id="UP000478052"/>
    </source>
</evidence>
<proteinExistence type="predicted"/>
<dbReference type="InterPro" id="IPR012337">
    <property type="entry name" value="RNaseH-like_sf"/>
</dbReference>
<dbReference type="SUPFAM" id="SSF53098">
    <property type="entry name" value="Ribonuclease H-like"/>
    <property type="match status" value="1"/>
</dbReference>
<dbReference type="PANTHER" id="PTHR46880:SF8">
    <property type="entry name" value="E3 SUMO-PROTEIN LIGASE KIAA1586"/>
    <property type="match status" value="1"/>
</dbReference>
<dbReference type="GO" id="GO:0016874">
    <property type="term" value="F:ligase activity"/>
    <property type="evidence" value="ECO:0007669"/>
    <property type="project" value="UniProtKB-KW"/>
</dbReference>